<evidence type="ECO:0000313" key="1">
    <source>
        <dbReference type="EMBL" id="KAH0930823.1"/>
    </source>
</evidence>
<gene>
    <name evidence="1" type="ORF">HID58_016550</name>
</gene>
<name>A0ABQ8DND3_BRANA</name>
<keyword evidence="2" id="KW-1185">Reference proteome</keyword>
<evidence type="ECO:0000313" key="2">
    <source>
        <dbReference type="Proteomes" id="UP000824890"/>
    </source>
</evidence>
<comment type="caution">
    <text evidence="1">The sequence shown here is derived from an EMBL/GenBank/DDBJ whole genome shotgun (WGS) entry which is preliminary data.</text>
</comment>
<organism evidence="1 2">
    <name type="scientific">Brassica napus</name>
    <name type="common">Rape</name>
    <dbReference type="NCBI Taxonomy" id="3708"/>
    <lineage>
        <taxon>Eukaryota</taxon>
        <taxon>Viridiplantae</taxon>
        <taxon>Streptophyta</taxon>
        <taxon>Embryophyta</taxon>
        <taxon>Tracheophyta</taxon>
        <taxon>Spermatophyta</taxon>
        <taxon>Magnoliopsida</taxon>
        <taxon>eudicotyledons</taxon>
        <taxon>Gunneridae</taxon>
        <taxon>Pentapetalae</taxon>
        <taxon>rosids</taxon>
        <taxon>malvids</taxon>
        <taxon>Brassicales</taxon>
        <taxon>Brassicaceae</taxon>
        <taxon>Brassiceae</taxon>
        <taxon>Brassica</taxon>
    </lineage>
</organism>
<protein>
    <submittedName>
        <fullName evidence="1">Uncharacterized protein</fullName>
    </submittedName>
</protein>
<proteinExistence type="predicted"/>
<dbReference type="EMBL" id="JAGKQM010000004">
    <property type="protein sequence ID" value="KAH0930823.1"/>
    <property type="molecule type" value="Genomic_DNA"/>
</dbReference>
<sequence length="32" mass="3814">MHIHEVFCSDGMSMRKHRFISLSHLQSLQCRV</sequence>
<dbReference type="Proteomes" id="UP000824890">
    <property type="component" value="Unassembled WGS sequence"/>
</dbReference>
<reference evidence="1 2" key="1">
    <citation type="submission" date="2021-05" db="EMBL/GenBank/DDBJ databases">
        <title>Genome Assembly of Synthetic Allotetraploid Brassica napus Reveals Homoeologous Exchanges between Subgenomes.</title>
        <authorList>
            <person name="Davis J.T."/>
        </authorList>
    </citation>
    <scope>NUCLEOTIDE SEQUENCE [LARGE SCALE GENOMIC DNA]</scope>
    <source>
        <strain evidence="2">cv. Da-Ae</strain>
        <tissue evidence="1">Seedling</tissue>
    </source>
</reference>
<accession>A0ABQ8DND3</accession>